<dbReference type="AlphaFoldDB" id="A0AAD1UKJ6"/>
<feature type="compositionally biased region" description="Polar residues" evidence="1">
    <location>
        <begin position="87"/>
        <end position="98"/>
    </location>
</feature>
<protein>
    <submittedName>
        <fullName evidence="2">Uncharacterized protein</fullName>
    </submittedName>
</protein>
<feature type="compositionally biased region" description="Acidic residues" evidence="1">
    <location>
        <begin position="362"/>
        <end position="375"/>
    </location>
</feature>
<feature type="compositionally biased region" description="Low complexity" evidence="1">
    <location>
        <begin position="71"/>
        <end position="84"/>
    </location>
</feature>
<accession>A0AAD1UKJ6</accession>
<feature type="compositionally biased region" description="Polar residues" evidence="1">
    <location>
        <begin position="288"/>
        <end position="299"/>
    </location>
</feature>
<evidence type="ECO:0000313" key="2">
    <source>
        <dbReference type="EMBL" id="CAI2366994.1"/>
    </source>
</evidence>
<reference evidence="2" key="1">
    <citation type="submission" date="2023-07" db="EMBL/GenBank/DDBJ databases">
        <authorList>
            <consortium name="AG Swart"/>
            <person name="Singh M."/>
            <person name="Singh A."/>
            <person name="Seah K."/>
            <person name="Emmerich C."/>
        </authorList>
    </citation>
    <scope>NUCLEOTIDE SEQUENCE</scope>
    <source>
        <strain evidence="2">DP1</strain>
    </source>
</reference>
<feature type="compositionally biased region" description="Basic and acidic residues" evidence="1">
    <location>
        <begin position="184"/>
        <end position="214"/>
    </location>
</feature>
<feature type="compositionally biased region" description="Basic residues" evidence="1">
    <location>
        <begin position="256"/>
        <end position="267"/>
    </location>
</feature>
<organism evidence="2 3">
    <name type="scientific">Euplotes crassus</name>
    <dbReference type="NCBI Taxonomy" id="5936"/>
    <lineage>
        <taxon>Eukaryota</taxon>
        <taxon>Sar</taxon>
        <taxon>Alveolata</taxon>
        <taxon>Ciliophora</taxon>
        <taxon>Intramacronucleata</taxon>
        <taxon>Spirotrichea</taxon>
        <taxon>Hypotrichia</taxon>
        <taxon>Euplotida</taxon>
        <taxon>Euplotidae</taxon>
        <taxon>Moneuplotes</taxon>
    </lineage>
</organism>
<dbReference type="EMBL" id="CAMPGE010008083">
    <property type="protein sequence ID" value="CAI2366994.1"/>
    <property type="molecule type" value="Genomic_DNA"/>
</dbReference>
<feature type="region of interest" description="Disordered" evidence="1">
    <location>
        <begin position="177"/>
        <end position="375"/>
    </location>
</feature>
<keyword evidence="3" id="KW-1185">Reference proteome</keyword>
<dbReference type="Proteomes" id="UP001295684">
    <property type="component" value="Unassembled WGS sequence"/>
</dbReference>
<gene>
    <name evidence="2" type="ORF">ECRASSUSDP1_LOCUS8270</name>
</gene>
<proteinExistence type="predicted"/>
<comment type="caution">
    <text evidence="2">The sequence shown here is derived from an EMBL/GenBank/DDBJ whole genome shotgun (WGS) entry which is preliminary data.</text>
</comment>
<sequence length="375" mass="43110">MFDDNIICQLDNYYSQQKHKETLEKIKNRKVVQNLASIKHSNPSFKKKQMMKQIKKENDILLGKLISISKPKNNKNAGSKKSGAPKASQNLSLPSTNSRTLITSHLTEISTINPSIKTENAQIMKRIMSQKSTLSTKKFEQDYKHQKELVHRLMKNSKSTVMTTLIKMKSKIKEKVGQNLPPIYRREEQEEQKKKLGDNGIGDRDIKKSTERKQNLKNNKASKMFYKEPSKKKQPLGRELNNFNFEKVTSEGNTKSSRKNLKSTGSRKFREESKTSMEENIKSRSSKKSQLMISPQNSQKSKKIPHNASPPKVNESLQDSEIQSGYDEFDEDFEGHDKQSSQSKTKSKKIADDRSDPLNISIDEEILSDYDDDFE</sequence>
<name>A0AAD1UKJ6_EUPCR</name>
<feature type="region of interest" description="Disordered" evidence="1">
    <location>
        <begin position="71"/>
        <end position="98"/>
    </location>
</feature>
<feature type="compositionally biased region" description="Basic and acidic residues" evidence="1">
    <location>
        <begin position="268"/>
        <end position="282"/>
    </location>
</feature>
<evidence type="ECO:0000256" key="1">
    <source>
        <dbReference type="SAM" id="MobiDB-lite"/>
    </source>
</evidence>
<evidence type="ECO:0000313" key="3">
    <source>
        <dbReference type="Proteomes" id="UP001295684"/>
    </source>
</evidence>